<feature type="compositionally biased region" description="Basic and acidic residues" evidence="1">
    <location>
        <begin position="1"/>
        <end position="18"/>
    </location>
</feature>
<feature type="region of interest" description="Disordered" evidence="1">
    <location>
        <begin position="1"/>
        <end position="24"/>
    </location>
</feature>
<evidence type="ECO:0000313" key="3">
    <source>
        <dbReference type="EMBL" id="MDO7840898.1"/>
    </source>
</evidence>
<dbReference type="Proteomes" id="UP001176468">
    <property type="component" value="Unassembled WGS sequence"/>
</dbReference>
<feature type="domain" description="Transcription elongation factor GreA/GreB C-terminal" evidence="2">
    <location>
        <begin position="83"/>
        <end position="150"/>
    </location>
</feature>
<organism evidence="3 4">
    <name type="scientific">Sphingomonas immobilis</name>
    <dbReference type="NCBI Taxonomy" id="3063997"/>
    <lineage>
        <taxon>Bacteria</taxon>
        <taxon>Pseudomonadati</taxon>
        <taxon>Pseudomonadota</taxon>
        <taxon>Alphaproteobacteria</taxon>
        <taxon>Sphingomonadales</taxon>
        <taxon>Sphingomonadaceae</taxon>
        <taxon>Sphingomonas</taxon>
    </lineage>
</organism>
<comment type="caution">
    <text evidence="3">The sequence shown here is derived from an EMBL/GenBank/DDBJ whole genome shotgun (WGS) entry which is preliminary data.</text>
</comment>
<proteinExistence type="predicted"/>
<gene>
    <name evidence="3" type="ORF">Q5H94_01035</name>
</gene>
<name>A0ABT8ZTK5_9SPHN</name>
<dbReference type="SUPFAM" id="SSF54534">
    <property type="entry name" value="FKBP-like"/>
    <property type="match status" value="1"/>
</dbReference>
<reference evidence="3" key="1">
    <citation type="submission" date="2023-07" db="EMBL/GenBank/DDBJ databases">
        <authorList>
            <person name="Kim M.K."/>
        </authorList>
    </citation>
    <scope>NUCLEOTIDE SEQUENCE</scope>
    <source>
        <strain evidence="3">CA1-15</strain>
    </source>
</reference>
<keyword evidence="3" id="KW-0648">Protein biosynthesis</keyword>
<keyword evidence="3" id="KW-0251">Elongation factor</keyword>
<keyword evidence="4" id="KW-1185">Reference proteome</keyword>
<accession>A0ABT8ZTK5</accession>
<dbReference type="InterPro" id="IPR036953">
    <property type="entry name" value="GreA/GreB_C_sf"/>
</dbReference>
<dbReference type="InterPro" id="IPR001437">
    <property type="entry name" value="Tscrpt_elong_fac_GreA/B_C"/>
</dbReference>
<dbReference type="Gene3D" id="3.10.50.30">
    <property type="entry name" value="Transcription elongation factor, GreA/GreB, C-terminal domain"/>
    <property type="match status" value="1"/>
</dbReference>
<evidence type="ECO:0000256" key="1">
    <source>
        <dbReference type="SAM" id="MobiDB-lite"/>
    </source>
</evidence>
<sequence length="153" mass="16295">MSVAFRRESDEEHKEPRFELPIPPGPNLVTPRGLALISAQVAHFAALAESAEDEEARKLAERDLRYWQTRETTAEVAAPATGESVAIGTRVAFTLNGAERTIEIVGHDEGDPAAGRIAFSAPLARAMIGAEAGDFTDFGGKADAIEILSIAPL</sequence>
<protein>
    <submittedName>
        <fullName evidence="3">GreA/GreB family elongation factor</fullName>
    </submittedName>
</protein>
<evidence type="ECO:0000259" key="2">
    <source>
        <dbReference type="Pfam" id="PF01272"/>
    </source>
</evidence>
<dbReference type="EMBL" id="JAUQSZ010000001">
    <property type="protein sequence ID" value="MDO7840898.1"/>
    <property type="molecule type" value="Genomic_DNA"/>
</dbReference>
<dbReference type="GO" id="GO:0003746">
    <property type="term" value="F:translation elongation factor activity"/>
    <property type="evidence" value="ECO:0007669"/>
    <property type="project" value="UniProtKB-KW"/>
</dbReference>
<dbReference type="RefSeq" id="WP_304559222.1">
    <property type="nucleotide sequence ID" value="NZ_JAUQSZ010000001.1"/>
</dbReference>
<evidence type="ECO:0000313" key="4">
    <source>
        <dbReference type="Proteomes" id="UP001176468"/>
    </source>
</evidence>
<dbReference type="Pfam" id="PF01272">
    <property type="entry name" value="GreA_GreB"/>
    <property type="match status" value="1"/>
</dbReference>